<proteinExistence type="predicted"/>
<gene>
    <name evidence="2" type="ORF">AMON00008_LOCUS37287</name>
</gene>
<dbReference type="AlphaFoldDB" id="A0A7S4VAX8"/>
<organism evidence="2">
    <name type="scientific">Alexandrium monilatum</name>
    <dbReference type="NCBI Taxonomy" id="311494"/>
    <lineage>
        <taxon>Eukaryota</taxon>
        <taxon>Sar</taxon>
        <taxon>Alveolata</taxon>
        <taxon>Dinophyceae</taxon>
        <taxon>Gonyaulacales</taxon>
        <taxon>Pyrocystaceae</taxon>
        <taxon>Alexandrium</taxon>
    </lineage>
</organism>
<accession>A0A7S4VAX8</accession>
<feature type="region of interest" description="Disordered" evidence="1">
    <location>
        <begin position="163"/>
        <end position="192"/>
    </location>
</feature>
<protein>
    <submittedName>
        <fullName evidence="2">Uncharacterized protein</fullName>
    </submittedName>
</protein>
<reference evidence="2" key="1">
    <citation type="submission" date="2021-01" db="EMBL/GenBank/DDBJ databases">
        <authorList>
            <person name="Corre E."/>
            <person name="Pelletier E."/>
            <person name="Niang G."/>
            <person name="Scheremetjew M."/>
            <person name="Finn R."/>
            <person name="Kale V."/>
            <person name="Holt S."/>
            <person name="Cochrane G."/>
            <person name="Meng A."/>
            <person name="Brown T."/>
            <person name="Cohen L."/>
        </authorList>
    </citation>
    <scope>NUCLEOTIDE SEQUENCE</scope>
    <source>
        <strain evidence="2">CCMP3105</strain>
    </source>
</reference>
<sequence>MARNVAGRRITLALRERRAANEFDSGQRLLHDRRSSKVTNLLLPPSLALASSRSSSKASSRSSVSSRTPTEDHARDLMMRQSSEPRQTSPRRGARSASTRSPALENQHVEEFTDGTRLLLDNTDGWMFCVMPTVPPDPEFRRSARCKSRTVPELLTMARPRTRGRSRLRSASLAPRSPTATIPSPHIPKPPEPGALTSHELDRMFESLWKADTYPAEPKVCESEGCMQVQADDLPVPSPEDGEPTFIRALKKVDSLLERVAVPKEPEVVRMALPAAQGAVPNDLGDAKLRGPWAASGVRSVRCGD</sequence>
<evidence type="ECO:0000256" key="1">
    <source>
        <dbReference type="SAM" id="MobiDB-lite"/>
    </source>
</evidence>
<evidence type="ECO:0000313" key="2">
    <source>
        <dbReference type="EMBL" id="CAE4618343.1"/>
    </source>
</evidence>
<dbReference type="EMBL" id="HBNR01053137">
    <property type="protein sequence ID" value="CAE4618343.1"/>
    <property type="molecule type" value="Transcribed_RNA"/>
</dbReference>
<name>A0A7S4VAX8_9DINO</name>
<feature type="compositionally biased region" description="Low complexity" evidence="1">
    <location>
        <begin position="169"/>
        <end position="178"/>
    </location>
</feature>
<feature type="compositionally biased region" description="Polar residues" evidence="1">
    <location>
        <begin position="80"/>
        <end position="101"/>
    </location>
</feature>
<feature type="compositionally biased region" description="Basic and acidic residues" evidence="1">
    <location>
        <begin position="69"/>
        <end position="78"/>
    </location>
</feature>
<feature type="compositionally biased region" description="Low complexity" evidence="1">
    <location>
        <begin position="48"/>
        <end position="68"/>
    </location>
</feature>
<feature type="region of interest" description="Disordered" evidence="1">
    <location>
        <begin position="48"/>
        <end position="110"/>
    </location>
</feature>